<dbReference type="AlphaFoldDB" id="A0A151GA44"/>
<gene>
    <name evidence="2" type="ORF">DCS_05913</name>
</gene>
<name>A0A151GA44_DRECN</name>
<sequence>MPTRESRRNGGASAVMRPRAHPLAEPQHEGYWRATTTPNAFRIGGARTASRERLGSKYVALGMRCGCEPCSRALPPPCLLSRERIGCWTKLLLFSPNRIARPLLFAVQQRHGDAGVGGRFYAVPARVVVAPFSAACIEDMERSLHSQDGTNR</sequence>
<dbReference type="RefSeq" id="XP_040653316.1">
    <property type="nucleotide sequence ID" value="XM_040803212.1"/>
</dbReference>
<proteinExistence type="predicted"/>
<comment type="caution">
    <text evidence="2">The sequence shown here is derived from an EMBL/GenBank/DDBJ whole genome shotgun (WGS) entry which is preliminary data.</text>
</comment>
<feature type="region of interest" description="Disordered" evidence="1">
    <location>
        <begin position="1"/>
        <end position="20"/>
    </location>
</feature>
<dbReference type="EMBL" id="LAYC01000003">
    <property type="protein sequence ID" value="KYK53964.1"/>
    <property type="molecule type" value="Genomic_DNA"/>
</dbReference>
<organism evidence="2 3">
    <name type="scientific">Drechmeria coniospora</name>
    <name type="common">Nematophagous fungus</name>
    <name type="synonym">Meria coniospora</name>
    <dbReference type="NCBI Taxonomy" id="98403"/>
    <lineage>
        <taxon>Eukaryota</taxon>
        <taxon>Fungi</taxon>
        <taxon>Dikarya</taxon>
        <taxon>Ascomycota</taxon>
        <taxon>Pezizomycotina</taxon>
        <taxon>Sordariomycetes</taxon>
        <taxon>Hypocreomycetidae</taxon>
        <taxon>Hypocreales</taxon>
        <taxon>Ophiocordycipitaceae</taxon>
        <taxon>Drechmeria</taxon>
    </lineage>
</organism>
<evidence type="ECO:0000313" key="2">
    <source>
        <dbReference type="EMBL" id="KYK53964.1"/>
    </source>
</evidence>
<keyword evidence="3" id="KW-1185">Reference proteome</keyword>
<reference evidence="2 3" key="1">
    <citation type="journal article" date="2016" name="Sci. Rep.">
        <title>Insights into Adaptations to a Near-Obligate Nematode Endoparasitic Lifestyle from the Finished Genome of Drechmeria coniospora.</title>
        <authorList>
            <person name="Zhang L."/>
            <person name="Zhou Z."/>
            <person name="Guo Q."/>
            <person name="Fokkens L."/>
            <person name="Miskei M."/>
            <person name="Pocsi I."/>
            <person name="Zhang W."/>
            <person name="Chen M."/>
            <person name="Wang L."/>
            <person name="Sun Y."/>
            <person name="Donzelli B.G."/>
            <person name="Gibson D.M."/>
            <person name="Nelson D.R."/>
            <person name="Luo J.G."/>
            <person name="Rep M."/>
            <person name="Liu H."/>
            <person name="Yang S."/>
            <person name="Wang J."/>
            <person name="Krasnoff S.B."/>
            <person name="Xu Y."/>
            <person name="Molnar I."/>
            <person name="Lin M."/>
        </authorList>
    </citation>
    <scope>NUCLEOTIDE SEQUENCE [LARGE SCALE GENOMIC DNA]</scope>
    <source>
        <strain evidence="2 3">ARSEF 6962</strain>
    </source>
</reference>
<accession>A0A151GA44</accession>
<dbReference type="GeneID" id="63718556"/>
<evidence type="ECO:0000313" key="3">
    <source>
        <dbReference type="Proteomes" id="UP000076580"/>
    </source>
</evidence>
<dbReference type="InParanoid" id="A0A151GA44"/>
<dbReference type="Proteomes" id="UP000076580">
    <property type="component" value="Chromosome 03"/>
</dbReference>
<protein>
    <submittedName>
        <fullName evidence="2">Uncharacterized protein</fullName>
    </submittedName>
</protein>
<evidence type="ECO:0000256" key="1">
    <source>
        <dbReference type="SAM" id="MobiDB-lite"/>
    </source>
</evidence>